<organism evidence="2 3">
    <name type="scientific">Novosphingobium album</name>
    <name type="common">ex Hu et al. 2023</name>
    <dbReference type="NCBI Taxonomy" id="2930093"/>
    <lineage>
        <taxon>Bacteria</taxon>
        <taxon>Pseudomonadati</taxon>
        <taxon>Pseudomonadota</taxon>
        <taxon>Alphaproteobacteria</taxon>
        <taxon>Sphingomonadales</taxon>
        <taxon>Sphingomonadaceae</taxon>
        <taxon>Novosphingobium</taxon>
    </lineage>
</organism>
<feature type="chain" id="PRO_5046662410" evidence="1">
    <location>
        <begin position="24"/>
        <end position="286"/>
    </location>
</feature>
<keyword evidence="1" id="KW-0732">Signal</keyword>
<keyword evidence="2" id="KW-0489">Methyltransferase</keyword>
<evidence type="ECO:0000256" key="1">
    <source>
        <dbReference type="SAM" id="SignalP"/>
    </source>
</evidence>
<sequence>MRRPMLAASALFVLAGIPLGVHAAAENKAAVSCDGCEAALGQVFASPLRKDDRARDVYRHPSETLAFLGVRPDMKVGEFAPGGEWYSRLLGLYLGEKGNLVGLYADPVTLRMTPEAAARTRKAAEGYPADVASFTGLPADRFAAYTLDAVPEAEKGTFDHVLIVRMLHNMMRSSVADSDIKGMRDLLKPGGLLGIVQHRAKADAPFEYANGANGYLREEDVIKFVEANGFELVATSEINANPNDSANWPGGVWTLPPTLALKDTDRAKYQAIGESDRMTLLFRKRP</sequence>
<dbReference type="Gene3D" id="3.40.50.150">
    <property type="entry name" value="Vaccinia Virus protein VP39"/>
    <property type="match status" value="1"/>
</dbReference>
<dbReference type="InterPro" id="IPR029063">
    <property type="entry name" value="SAM-dependent_MTases_sf"/>
</dbReference>
<name>A0ABT0AWU6_9SPHN</name>
<proteinExistence type="predicted"/>
<keyword evidence="2" id="KW-0808">Transferase</keyword>
<dbReference type="PIRSF" id="PIRSF031679">
    <property type="entry name" value="Mtase_Alr7345_prd"/>
    <property type="match status" value="1"/>
</dbReference>
<evidence type="ECO:0000313" key="2">
    <source>
        <dbReference type="EMBL" id="MCJ2177307.1"/>
    </source>
</evidence>
<evidence type="ECO:0000313" key="3">
    <source>
        <dbReference type="Proteomes" id="UP001162880"/>
    </source>
</evidence>
<dbReference type="SUPFAM" id="SSF53335">
    <property type="entry name" value="S-adenosyl-L-methionine-dependent methyltransferases"/>
    <property type="match status" value="1"/>
</dbReference>
<dbReference type="RefSeq" id="WP_243990165.1">
    <property type="nucleotide sequence ID" value="NZ_JALHLE010000002.1"/>
</dbReference>
<dbReference type="GO" id="GO:0032259">
    <property type="term" value="P:methylation"/>
    <property type="evidence" value="ECO:0007669"/>
    <property type="project" value="UniProtKB-KW"/>
</dbReference>
<protein>
    <submittedName>
        <fullName evidence="2">Methyltransferase</fullName>
    </submittedName>
</protein>
<dbReference type="EMBL" id="JALHLE010000002">
    <property type="protein sequence ID" value="MCJ2177307.1"/>
    <property type="molecule type" value="Genomic_DNA"/>
</dbReference>
<keyword evidence="3" id="KW-1185">Reference proteome</keyword>
<reference evidence="2" key="1">
    <citation type="submission" date="2022-03" db="EMBL/GenBank/DDBJ databases">
        <title>Identification of a novel bacterium isolated from mangrove sediments.</title>
        <authorList>
            <person name="Pan X."/>
        </authorList>
    </citation>
    <scope>NUCLEOTIDE SEQUENCE</scope>
    <source>
        <strain evidence="2">B2580</strain>
    </source>
</reference>
<gene>
    <name evidence="2" type="ORF">MTR64_01900</name>
</gene>
<dbReference type="InterPro" id="IPR016980">
    <property type="entry name" value="S-AdoMet-dep_MeTrfase_Alr7345"/>
</dbReference>
<feature type="signal peptide" evidence="1">
    <location>
        <begin position="1"/>
        <end position="23"/>
    </location>
</feature>
<comment type="caution">
    <text evidence="2">The sequence shown here is derived from an EMBL/GenBank/DDBJ whole genome shotgun (WGS) entry which is preliminary data.</text>
</comment>
<dbReference type="Proteomes" id="UP001162880">
    <property type="component" value="Unassembled WGS sequence"/>
</dbReference>
<accession>A0ABT0AWU6</accession>
<dbReference type="GO" id="GO:0008168">
    <property type="term" value="F:methyltransferase activity"/>
    <property type="evidence" value="ECO:0007669"/>
    <property type="project" value="UniProtKB-KW"/>
</dbReference>